<accession>A0A238WWB8</accession>
<dbReference type="PANTHER" id="PTHR43806">
    <property type="entry name" value="PEPTIDASE S8"/>
    <property type="match status" value="1"/>
</dbReference>
<evidence type="ECO:0000256" key="6">
    <source>
        <dbReference type="PROSITE-ProRule" id="PRU01240"/>
    </source>
</evidence>
<protein>
    <submittedName>
        <fullName evidence="10">Subtilase family protein</fullName>
    </submittedName>
</protein>
<reference evidence="10 11" key="1">
    <citation type="submission" date="2017-06" db="EMBL/GenBank/DDBJ databases">
        <authorList>
            <person name="Kim H.J."/>
            <person name="Triplett B.A."/>
        </authorList>
    </citation>
    <scope>NUCLEOTIDE SEQUENCE [LARGE SCALE GENOMIC DNA]</scope>
    <source>
        <strain evidence="10 11">DSM 44272</strain>
    </source>
</reference>
<feature type="signal peptide" evidence="8">
    <location>
        <begin position="1"/>
        <end position="31"/>
    </location>
</feature>
<dbReference type="GO" id="GO:0004252">
    <property type="term" value="F:serine-type endopeptidase activity"/>
    <property type="evidence" value="ECO:0007669"/>
    <property type="project" value="UniProtKB-UniRule"/>
</dbReference>
<comment type="similarity">
    <text evidence="1 6">Belongs to the peptidase S8 family.</text>
</comment>
<evidence type="ECO:0000313" key="11">
    <source>
        <dbReference type="Proteomes" id="UP000198403"/>
    </source>
</evidence>
<name>A0A238WWB8_9ACTN</name>
<keyword evidence="2 6" id="KW-0645">Protease</keyword>
<proteinExistence type="inferred from homology"/>
<keyword evidence="4 6" id="KW-0720">Serine protease</keyword>
<dbReference type="OrthoDB" id="9813435at2"/>
<dbReference type="InterPro" id="IPR000209">
    <property type="entry name" value="Peptidase_S8/S53_dom"/>
</dbReference>
<feature type="active site" description="Charge relay system" evidence="5 6">
    <location>
        <position position="445"/>
    </location>
</feature>
<dbReference type="PROSITE" id="PS51892">
    <property type="entry name" value="SUBTILASE"/>
    <property type="match status" value="1"/>
</dbReference>
<dbReference type="Pfam" id="PF00082">
    <property type="entry name" value="Peptidase_S8"/>
    <property type="match status" value="1"/>
</dbReference>
<evidence type="ECO:0000259" key="9">
    <source>
        <dbReference type="Pfam" id="PF00082"/>
    </source>
</evidence>
<dbReference type="EMBL" id="FZNO01000009">
    <property type="protein sequence ID" value="SNR49899.1"/>
    <property type="molecule type" value="Genomic_DNA"/>
</dbReference>
<dbReference type="PRINTS" id="PR00723">
    <property type="entry name" value="SUBTILISIN"/>
</dbReference>
<organism evidence="10 11">
    <name type="scientific">Blastococcus mobilis</name>
    <dbReference type="NCBI Taxonomy" id="1938746"/>
    <lineage>
        <taxon>Bacteria</taxon>
        <taxon>Bacillati</taxon>
        <taxon>Actinomycetota</taxon>
        <taxon>Actinomycetes</taxon>
        <taxon>Geodermatophilales</taxon>
        <taxon>Geodermatophilaceae</taxon>
        <taxon>Blastococcus</taxon>
    </lineage>
</organism>
<evidence type="ECO:0000256" key="2">
    <source>
        <dbReference type="ARBA" id="ARBA00022670"/>
    </source>
</evidence>
<feature type="region of interest" description="Disordered" evidence="7">
    <location>
        <begin position="501"/>
        <end position="522"/>
    </location>
</feature>
<feature type="active site" description="Charge relay system" evidence="5 6">
    <location>
        <position position="170"/>
    </location>
</feature>
<dbReference type="PROSITE" id="PS00138">
    <property type="entry name" value="SUBTILASE_SER"/>
    <property type="match status" value="1"/>
</dbReference>
<feature type="domain" description="Peptidase S8/S53" evidence="9">
    <location>
        <begin position="162"/>
        <end position="489"/>
    </location>
</feature>
<evidence type="ECO:0000256" key="8">
    <source>
        <dbReference type="SAM" id="SignalP"/>
    </source>
</evidence>
<keyword evidence="11" id="KW-1185">Reference proteome</keyword>
<dbReference type="Gene3D" id="3.40.50.200">
    <property type="entry name" value="Peptidase S8/S53 domain"/>
    <property type="match status" value="1"/>
</dbReference>
<dbReference type="Proteomes" id="UP000198403">
    <property type="component" value="Unassembled WGS sequence"/>
</dbReference>
<evidence type="ECO:0000313" key="10">
    <source>
        <dbReference type="EMBL" id="SNR49899.1"/>
    </source>
</evidence>
<evidence type="ECO:0000256" key="1">
    <source>
        <dbReference type="ARBA" id="ARBA00011073"/>
    </source>
</evidence>
<dbReference type="InterPro" id="IPR050131">
    <property type="entry name" value="Peptidase_S8_subtilisin-like"/>
</dbReference>
<feature type="region of interest" description="Disordered" evidence="7">
    <location>
        <begin position="113"/>
        <end position="138"/>
    </location>
</feature>
<dbReference type="SUPFAM" id="SSF52743">
    <property type="entry name" value="Subtilisin-like"/>
    <property type="match status" value="1"/>
</dbReference>
<feature type="chain" id="PRO_5012918297" evidence="8">
    <location>
        <begin position="32"/>
        <end position="542"/>
    </location>
</feature>
<keyword evidence="3 6" id="KW-0378">Hydrolase</keyword>
<dbReference type="InterPro" id="IPR023828">
    <property type="entry name" value="Peptidase_S8_Ser-AS"/>
</dbReference>
<evidence type="ECO:0000256" key="5">
    <source>
        <dbReference type="PIRSR" id="PIRSR615500-1"/>
    </source>
</evidence>
<dbReference type="PANTHER" id="PTHR43806:SF11">
    <property type="entry name" value="CEREVISIN-RELATED"/>
    <property type="match status" value="1"/>
</dbReference>
<evidence type="ECO:0000256" key="3">
    <source>
        <dbReference type="ARBA" id="ARBA00022801"/>
    </source>
</evidence>
<dbReference type="GO" id="GO:0006508">
    <property type="term" value="P:proteolysis"/>
    <property type="evidence" value="ECO:0007669"/>
    <property type="project" value="UniProtKB-KW"/>
</dbReference>
<keyword evidence="8" id="KW-0732">Signal</keyword>
<feature type="active site" description="Charge relay system" evidence="5 6">
    <location>
        <position position="210"/>
    </location>
</feature>
<dbReference type="InterPro" id="IPR015500">
    <property type="entry name" value="Peptidase_S8_subtilisin-rel"/>
</dbReference>
<dbReference type="InterPro" id="IPR036852">
    <property type="entry name" value="Peptidase_S8/S53_dom_sf"/>
</dbReference>
<feature type="region of interest" description="Disordered" evidence="7">
    <location>
        <begin position="312"/>
        <end position="336"/>
    </location>
</feature>
<evidence type="ECO:0000256" key="4">
    <source>
        <dbReference type="ARBA" id="ARBA00022825"/>
    </source>
</evidence>
<gene>
    <name evidence="10" type="ORF">SAMN06272737_109184</name>
</gene>
<feature type="compositionally biased region" description="Basic and acidic residues" evidence="7">
    <location>
        <begin position="318"/>
        <end position="328"/>
    </location>
</feature>
<sequence>MRRSGGRLGRLLVGAAVITATGMSVPTAATAAPAGTTGETENYLVLFKGSSSPRDAESIVTRAGGTVVANYAEIGVLVARSNNTAFDETVRANDKVEGASATTDFATRLETVEPDQDGAPSGPQPGDLPNAPATDADTFSPLQWDMRQIQAPEAHAITGGSEAVVVGTIDTGVDYRHPDLRANISDAHSANCLGGKPVPGAAAADDDNGHGTHTAGTIAAASNGKGIVGVAPNVQIASIKAATAEGYFFVEAVVCAFMWAAEQKIDVTNNSYFVDPFLFNCRNDEEQRAIWKAVQRAVRYAMQEGVTVVASEGNNSEDLSHPSQDRTSPDYPPGNEVEREVTNACVVLPVELPGVIGVTATGSTVQDTSAGQYPDNLKSFYSSYGVSTADVAAPGGDSVFFTPDSVNGRVLSTYPANQPCTRSKQEPTGEPTYPVATYCYLQGTSMAGPHVAGVAALVISRFGDLETPQNGKLRPTQVEQLIQQTADPQSCPETLPARYETVGAGSESGTPPTCQGGDGHTSWYGTGQVDALAAVTNDRSNG</sequence>
<dbReference type="AlphaFoldDB" id="A0A238WWB8"/>
<evidence type="ECO:0000256" key="7">
    <source>
        <dbReference type="SAM" id="MobiDB-lite"/>
    </source>
</evidence>